<dbReference type="PANTHER" id="PTHR43180">
    <property type="entry name" value="3-OXOACYL-(ACYL-CARRIER-PROTEIN) REDUCTASE (AFU_ORTHOLOGUE AFUA_6G11210)"/>
    <property type="match status" value="1"/>
</dbReference>
<dbReference type="PROSITE" id="PS00061">
    <property type="entry name" value="ADH_SHORT"/>
    <property type="match status" value="1"/>
</dbReference>
<evidence type="ECO:0008006" key="7">
    <source>
        <dbReference type="Google" id="ProtNLM"/>
    </source>
</evidence>
<dbReference type="InterPro" id="IPR002347">
    <property type="entry name" value="SDR_fam"/>
</dbReference>
<dbReference type="InterPro" id="IPR020904">
    <property type="entry name" value="Sc_DH/Rdtase_CS"/>
</dbReference>
<dbReference type="GO" id="GO:0044550">
    <property type="term" value="P:secondary metabolite biosynthetic process"/>
    <property type="evidence" value="ECO:0007669"/>
    <property type="project" value="UniProtKB-ARBA"/>
</dbReference>
<dbReference type="OrthoDB" id="5371740at2759"/>
<dbReference type="AlphaFoldDB" id="A0A5N7B5I1"/>
<keyword evidence="3" id="KW-0560">Oxidoreductase</keyword>
<keyword evidence="6" id="KW-1185">Reference proteome</keyword>
<gene>
    <name evidence="5" type="ORF">BDV26DRAFT_293366</name>
</gene>
<organism evidence="5 6">
    <name type="scientific">Aspergillus bertholletiae</name>
    <dbReference type="NCBI Taxonomy" id="1226010"/>
    <lineage>
        <taxon>Eukaryota</taxon>
        <taxon>Fungi</taxon>
        <taxon>Dikarya</taxon>
        <taxon>Ascomycota</taxon>
        <taxon>Pezizomycotina</taxon>
        <taxon>Eurotiomycetes</taxon>
        <taxon>Eurotiomycetidae</taxon>
        <taxon>Eurotiales</taxon>
        <taxon>Aspergillaceae</taxon>
        <taxon>Aspergillus</taxon>
        <taxon>Aspergillus subgen. Circumdati</taxon>
    </lineage>
</organism>
<evidence type="ECO:0000256" key="3">
    <source>
        <dbReference type="ARBA" id="ARBA00023002"/>
    </source>
</evidence>
<keyword evidence="2" id="KW-0521">NADP</keyword>
<reference evidence="5 6" key="1">
    <citation type="submission" date="2019-04" db="EMBL/GenBank/DDBJ databases">
        <title>Friends and foes A comparative genomics studyof 23 Aspergillus species from section Flavi.</title>
        <authorList>
            <consortium name="DOE Joint Genome Institute"/>
            <person name="Kjaerbolling I."/>
            <person name="Vesth T."/>
            <person name="Frisvad J.C."/>
            <person name="Nybo J.L."/>
            <person name="Theobald S."/>
            <person name="Kildgaard S."/>
            <person name="Isbrandt T."/>
            <person name="Kuo A."/>
            <person name="Sato A."/>
            <person name="Lyhne E.K."/>
            <person name="Kogle M.E."/>
            <person name="Wiebenga A."/>
            <person name="Kun R.S."/>
            <person name="Lubbers R.J."/>
            <person name="Makela M.R."/>
            <person name="Barry K."/>
            <person name="Chovatia M."/>
            <person name="Clum A."/>
            <person name="Daum C."/>
            <person name="Haridas S."/>
            <person name="He G."/>
            <person name="LaButti K."/>
            <person name="Lipzen A."/>
            <person name="Mondo S."/>
            <person name="Riley R."/>
            <person name="Salamov A."/>
            <person name="Simmons B.A."/>
            <person name="Magnuson J.K."/>
            <person name="Henrissat B."/>
            <person name="Mortensen U.H."/>
            <person name="Larsen T.O."/>
            <person name="Devries R.P."/>
            <person name="Grigoriev I.V."/>
            <person name="Machida M."/>
            <person name="Baker S.E."/>
            <person name="Andersen M.R."/>
        </authorList>
    </citation>
    <scope>NUCLEOTIDE SEQUENCE [LARGE SCALE GENOMIC DNA]</scope>
    <source>
        <strain evidence="5 6">IBT 29228</strain>
    </source>
</reference>
<proteinExistence type="inferred from homology"/>
<dbReference type="PRINTS" id="PR00080">
    <property type="entry name" value="SDRFAMILY"/>
</dbReference>
<name>A0A5N7B5I1_9EURO</name>
<evidence type="ECO:0000313" key="6">
    <source>
        <dbReference type="Proteomes" id="UP000326198"/>
    </source>
</evidence>
<comment type="similarity">
    <text evidence="1 4">Belongs to the short-chain dehydrogenases/reductases (SDR) family.</text>
</comment>
<dbReference type="InterPro" id="IPR036291">
    <property type="entry name" value="NAD(P)-bd_dom_sf"/>
</dbReference>
<dbReference type="PRINTS" id="PR00081">
    <property type="entry name" value="GDHRDH"/>
</dbReference>
<evidence type="ECO:0000256" key="2">
    <source>
        <dbReference type="ARBA" id="ARBA00022857"/>
    </source>
</evidence>
<sequence>MTTECAYITGGASGLGKAIATALAAKGIKVIIADRDTVGAETLAKKLNGYSTTVDVTSWQSQASAFQKAVEIFGRVDYVVANAGVGENQWMREHRENAGFEKPDLSVIEVNVTGTLYTASLAVQQFRRQGRNDHGFRGKVVITGSVCGIYCCPGLPIYTASKHAITGIVRSWGKALPAEGITLNSLNPNVLRTNLSTGQFYNSLDQEGLLTPISGVVETCERILDGAATASGECFEIGPNYAFGQGAFHPRFPELVDEKQKMVFDRLAERGHAKAG</sequence>
<evidence type="ECO:0000313" key="5">
    <source>
        <dbReference type="EMBL" id="KAE8377283.1"/>
    </source>
</evidence>
<evidence type="ECO:0000256" key="1">
    <source>
        <dbReference type="ARBA" id="ARBA00006484"/>
    </source>
</evidence>
<dbReference type="EMBL" id="ML736226">
    <property type="protein sequence ID" value="KAE8377283.1"/>
    <property type="molecule type" value="Genomic_DNA"/>
</dbReference>
<dbReference type="PANTHER" id="PTHR43180:SF33">
    <property type="entry name" value="15-HYDROXYPROSTAGLANDIN DEHYDROGENASE [NAD(+)]-LIKE"/>
    <property type="match status" value="1"/>
</dbReference>
<accession>A0A5N7B5I1</accession>
<protein>
    <recommendedName>
        <fullName evidence="7">NAD(P)-binding protein</fullName>
    </recommendedName>
</protein>
<dbReference type="GO" id="GO:0016491">
    <property type="term" value="F:oxidoreductase activity"/>
    <property type="evidence" value="ECO:0007669"/>
    <property type="project" value="UniProtKB-KW"/>
</dbReference>
<dbReference type="SUPFAM" id="SSF51735">
    <property type="entry name" value="NAD(P)-binding Rossmann-fold domains"/>
    <property type="match status" value="1"/>
</dbReference>
<dbReference type="Proteomes" id="UP000326198">
    <property type="component" value="Unassembled WGS sequence"/>
</dbReference>
<evidence type="ECO:0000256" key="4">
    <source>
        <dbReference type="RuleBase" id="RU000363"/>
    </source>
</evidence>
<dbReference type="Gene3D" id="3.40.50.720">
    <property type="entry name" value="NAD(P)-binding Rossmann-like Domain"/>
    <property type="match status" value="1"/>
</dbReference>
<dbReference type="Pfam" id="PF00106">
    <property type="entry name" value="adh_short"/>
    <property type="match status" value="1"/>
</dbReference>